<dbReference type="Pfam" id="PF17863">
    <property type="entry name" value="AAA_lid_2"/>
    <property type="match status" value="1"/>
</dbReference>
<name>A0AAU7CEV2_9BACT</name>
<dbReference type="InterPro" id="IPR000523">
    <property type="entry name" value="Mg_chelatse_chII-like_cat_dom"/>
</dbReference>
<dbReference type="InterPro" id="IPR003593">
    <property type="entry name" value="AAA+_ATPase"/>
</dbReference>
<dbReference type="GO" id="GO:0005524">
    <property type="term" value="F:ATP binding"/>
    <property type="evidence" value="ECO:0007669"/>
    <property type="project" value="UniProtKB-KW"/>
</dbReference>
<evidence type="ECO:0000256" key="3">
    <source>
        <dbReference type="ARBA" id="ARBA00022741"/>
    </source>
</evidence>
<dbReference type="InterPro" id="IPR041628">
    <property type="entry name" value="ChlI/MoxR_AAA_lid"/>
</dbReference>
<sequence length="670" mass="71696">MTDALKKNSNATVGDIVYPFSAIVGQEPMKLALILAAIHPGLGGVLIRGSKGAAKSTAVRAMAALLPDIDVVPDDPFRRAPGEVIPEWPLPDNATFVRRPVSLVNLPVGATDDRVVGSLNFERALTTGRRAFEPGLLATAHRGLLYIDEVNLLGDHLVDVLLDAAAMGVNHVEREGMAFRHPARFVLVGTMNPEEGDLRPQLLDRFGLAVDVEPMTDPAQRAEVVRRRLAYESNPAKFRAQWAEADRSEGARIADAQRILPSVIVPDSILEALCSRCAREGADGLRADLTIYKAATALAAHDGRTTVTMEDIDTVAELALSHRRTTHGSPPPGSPPPPPPSGEEPPPPDRPAVPPRNEYYAGQGQGRRDEPRASAAESKSGDEDETESQVIPAANPSTTPRLTPPRDRNRRAKAGRRGTLSAPDRQGVFVRATLPKGRSHDPAIAATLGAAAPWQVARGRVTGQPLILRAADLHDKVRARRTQHLVLFVVDASRSMGARRRMARTKGAVLSLLIDAYQKRERVGLVSFGGTSATLILPPTRSVRVAARHLNELPVGGLTPLAHGLALAERTIAAVRRREPGISPLIVLLTDGRGNVPLQLGGNPAADATVLAQRFARSGVAGLVIDTEEGPVRFGLASRLARAWGAEVLSLDALGERRFPEVVRKALFAG</sequence>
<evidence type="ECO:0000256" key="6">
    <source>
        <dbReference type="ARBA" id="ARBA00053551"/>
    </source>
</evidence>
<evidence type="ECO:0000256" key="5">
    <source>
        <dbReference type="ARBA" id="ARBA00030759"/>
    </source>
</evidence>
<dbReference type="Pfam" id="PF01078">
    <property type="entry name" value="Mg_chelatase"/>
    <property type="match status" value="1"/>
</dbReference>
<dbReference type="SMART" id="SM00382">
    <property type="entry name" value="AAA"/>
    <property type="match status" value="1"/>
</dbReference>
<dbReference type="SMART" id="SM00327">
    <property type="entry name" value="VWA"/>
    <property type="match status" value="1"/>
</dbReference>
<comment type="pathway">
    <text evidence="1">Porphyrin-containing compound metabolism; bacteriochlorophyll biosynthesis.</text>
</comment>
<dbReference type="SUPFAM" id="SSF52540">
    <property type="entry name" value="P-loop containing nucleoside triphosphate hydrolases"/>
    <property type="match status" value="1"/>
</dbReference>
<dbReference type="PROSITE" id="PS50234">
    <property type="entry name" value="VWFA"/>
    <property type="match status" value="1"/>
</dbReference>
<evidence type="ECO:0000256" key="2">
    <source>
        <dbReference type="ARBA" id="ARBA00005799"/>
    </source>
</evidence>
<dbReference type="CDD" id="cd01451">
    <property type="entry name" value="vWA_Magnesium_chelatase"/>
    <property type="match status" value="1"/>
</dbReference>
<dbReference type="InterPro" id="IPR052989">
    <property type="entry name" value="Mg-chelatase_DI-like"/>
</dbReference>
<feature type="domain" description="VWFA" evidence="8">
    <location>
        <begin position="485"/>
        <end position="625"/>
    </location>
</feature>
<keyword evidence="4" id="KW-0067">ATP-binding</keyword>
<evidence type="ECO:0000256" key="1">
    <source>
        <dbReference type="ARBA" id="ARBA00004800"/>
    </source>
</evidence>
<evidence type="ECO:0000313" key="9">
    <source>
        <dbReference type="EMBL" id="XBH03730.1"/>
    </source>
</evidence>
<dbReference type="AlphaFoldDB" id="A0AAU7CEV2"/>
<dbReference type="PANTHER" id="PTHR35023:SF1">
    <property type="entry name" value="MG-PROTOPORPHYRIN IX CHELATASE"/>
    <property type="match status" value="1"/>
</dbReference>
<evidence type="ECO:0000256" key="7">
    <source>
        <dbReference type="SAM" id="MobiDB-lite"/>
    </source>
</evidence>
<dbReference type="InterPro" id="IPR027417">
    <property type="entry name" value="P-loop_NTPase"/>
</dbReference>
<proteinExistence type="inferred from homology"/>
<keyword evidence="3" id="KW-0547">Nucleotide-binding</keyword>
<dbReference type="SUPFAM" id="SSF53300">
    <property type="entry name" value="vWA-like"/>
    <property type="match status" value="1"/>
</dbReference>
<dbReference type="PANTHER" id="PTHR35023">
    <property type="entry name" value="CHELATASE-RELATED"/>
    <property type="match status" value="1"/>
</dbReference>
<feature type="region of interest" description="Disordered" evidence="7">
    <location>
        <begin position="322"/>
        <end position="427"/>
    </location>
</feature>
<dbReference type="InterPro" id="IPR036465">
    <property type="entry name" value="vWFA_dom_sf"/>
</dbReference>
<dbReference type="InterPro" id="IPR002035">
    <property type="entry name" value="VWF_A"/>
</dbReference>
<reference evidence="9" key="1">
    <citation type="submission" date="2024-05" db="EMBL/GenBank/DDBJ databases">
        <title>Planctomycetes of the genus Singulisphaera possess chitinolytic capabilities.</title>
        <authorList>
            <person name="Ivanova A."/>
        </authorList>
    </citation>
    <scope>NUCLEOTIDE SEQUENCE</scope>
    <source>
        <strain evidence="9">Ch08T</strain>
    </source>
</reference>
<accession>A0AAU7CEV2</accession>
<protein>
    <recommendedName>
        <fullName evidence="5">Mg-protoporphyrin IX chelatase</fullName>
    </recommendedName>
</protein>
<dbReference type="InterPro" id="IPR041702">
    <property type="entry name" value="BchD/ChlD_VWA"/>
</dbReference>
<feature type="compositionally biased region" description="Pro residues" evidence="7">
    <location>
        <begin position="329"/>
        <end position="354"/>
    </location>
</feature>
<dbReference type="EMBL" id="CP155447">
    <property type="protein sequence ID" value="XBH03730.1"/>
    <property type="molecule type" value="Genomic_DNA"/>
</dbReference>
<dbReference type="Gene3D" id="3.40.50.300">
    <property type="entry name" value="P-loop containing nucleotide triphosphate hydrolases"/>
    <property type="match status" value="1"/>
</dbReference>
<dbReference type="Gene3D" id="1.10.8.80">
    <property type="entry name" value="Magnesium chelatase subunit I, C-Terminal domain"/>
    <property type="match status" value="1"/>
</dbReference>
<evidence type="ECO:0000259" key="8">
    <source>
        <dbReference type="PROSITE" id="PS50234"/>
    </source>
</evidence>
<evidence type="ECO:0000256" key="4">
    <source>
        <dbReference type="ARBA" id="ARBA00022840"/>
    </source>
</evidence>
<gene>
    <name evidence="9" type="ORF">V5E97_36310</name>
</gene>
<dbReference type="Pfam" id="PF13519">
    <property type="entry name" value="VWA_2"/>
    <property type="match status" value="1"/>
</dbReference>
<dbReference type="RefSeq" id="WP_406696469.1">
    <property type="nucleotide sequence ID" value="NZ_CP155447.1"/>
</dbReference>
<dbReference type="Gene3D" id="3.40.50.410">
    <property type="entry name" value="von Willebrand factor, type A domain"/>
    <property type="match status" value="1"/>
</dbReference>
<organism evidence="9">
    <name type="scientific">Singulisphaera sp. Ch08</name>
    <dbReference type="NCBI Taxonomy" id="3120278"/>
    <lineage>
        <taxon>Bacteria</taxon>
        <taxon>Pseudomonadati</taxon>
        <taxon>Planctomycetota</taxon>
        <taxon>Planctomycetia</taxon>
        <taxon>Isosphaerales</taxon>
        <taxon>Isosphaeraceae</taxon>
        <taxon>Singulisphaera</taxon>
    </lineage>
</organism>
<comment type="function">
    <text evidence="6">Involved in bacteriochlorophyll biosynthesis; introduces a magnesium ion into protoporphyrin IX to yield Mg-protoporphyrin IX.</text>
</comment>
<comment type="similarity">
    <text evidence="2">Belongs to the Mg-chelatase subunits D/I family.</text>
</comment>